<evidence type="ECO:0000313" key="2">
    <source>
        <dbReference type="EMBL" id="KAK3939323.1"/>
    </source>
</evidence>
<organism evidence="2 3">
    <name type="scientific">Diplogelasinospora grovesii</name>
    <dbReference type="NCBI Taxonomy" id="303347"/>
    <lineage>
        <taxon>Eukaryota</taxon>
        <taxon>Fungi</taxon>
        <taxon>Dikarya</taxon>
        <taxon>Ascomycota</taxon>
        <taxon>Pezizomycotina</taxon>
        <taxon>Sordariomycetes</taxon>
        <taxon>Sordariomycetidae</taxon>
        <taxon>Sordariales</taxon>
        <taxon>Diplogelasinosporaceae</taxon>
        <taxon>Diplogelasinospora</taxon>
    </lineage>
</organism>
<keyword evidence="3" id="KW-1185">Reference proteome</keyword>
<feature type="region of interest" description="Disordered" evidence="1">
    <location>
        <begin position="371"/>
        <end position="400"/>
    </location>
</feature>
<evidence type="ECO:0000313" key="3">
    <source>
        <dbReference type="Proteomes" id="UP001303473"/>
    </source>
</evidence>
<dbReference type="AlphaFoldDB" id="A0AAN6N7U6"/>
<feature type="region of interest" description="Disordered" evidence="1">
    <location>
        <begin position="426"/>
        <end position="525"/>
    </location>
</feature>
<feature type="compositionally biased region" description="Acidic residues" evidence="1">
    <location>
        <begin position="463"/>
        <end position="479"/>
    </location>
</feature>
<gene>
    <name evidence="2" type="ORF">QBC46DRAFT_150676</name>
</gene>
<comment type="caution">
    <text evidence="2">The sequence shown here is derived from an EMBL/GenBank/DDBJ whole genome shotgun (WGS) entry which is preliminary data.</text>
</comment>
<protein>
    <submittedName>
        <fullName evidence="2">Uncharacterized protein</fullName>
    </submittedName>
</protein>
<feature type="compositionally biased region" description="Acidic residues" evidence="1">
    <location>
        <begin position="432"/>
        <end position="454"/>
    </location>
</feature>
<evidence type="ECO:0000256" key="1">
    <source>
        <dbReference type="SAM" id="MobiDB-lite"/>
    </source>
</evidence>
<feature type="compositionally biased region" description="Basic and acidic residues" evidence="1">
    <location>
        <begin position="504"/>
        <end position="518"/>
    </location>
</feature>
<dbReference type="Proteomes" id="UP001303473">
    <property type="component" value="Unassembled WGS sequence"/>
</dbReference>
<sequence length="562" mass="63687">MKVLTEYSKGCLAHCLARRKERKTEQEKLDWEEHVWHDDHWDLVDDFQISGWWQRLCSKPCWMGVYRGYDWASTCGHHPGRKYTENWHRYHDNFFLPMEADCEYFYYIGEAGPTNAELHKRGSARSWLQIFSRLRRSDIPDLLNAVIQQREEEEGNYARVPLFEDEGSGDVYFLYMEPREDIMCRVTCRKLLGNPAKENYWERTAYPLAQLGTRRSPPTGRPSRPYLTVPSRAASRAAVAAQPAMALPELFVVLGTLCVSTTARDGPKKPAVAERTDYCVVLDITSRGGDEGGDEDAMPVWIIASRRRLQARDGGFDDGIMTLGPPLPIFNSLTRVGDMYDEKADAWDDYDAACILSDVHRLHDVSGGLEHLKNQAGGEDDDNDNDKGDNEASSKVSRKARNRDISWLGMRGDRWVSAYADWARGHMPGRTDEDDNADNDTDSDAESDAESDADNDAHSQAEGETDSDWDSNSDIDAGSDSDSPTYKHIRHPNEYETDGEDDGEYNKGEEGKETKEGGYKPPSSNHLFLEACELVKKTRTRIDPVAIMLPESRLTDPYGLRQ</sequence>
<reference evidence="3" key="1">
    <citation type="journal article" date="2023" name="Mol. Phylogenet. Evol.">
        <title>Genome-scale phylogeny and comparative genomics of the fungal order Sordariales.</title>
        <authorList>
            <person name="Hensen N."/>
            <person name="Bonometti L."/>
            <person name="Westerberg I."/>
            <person name="Brannstrom I.O."/>
            <person name="Guillou S."/>
            <person name="Cros-Aarteil S."/>
            <person name="Calhoun S."/>
            <person name="Haridas S."/>
            <person name="Kuo A."/>
            <person name="Mondo S."/>
            <person name="Pangilinan J."/>
            <person name="Riley R."/>
            <person name="LaButti K."/>
            <person name="Andreopoulos B."/>
            <person name="Lipzen A."/>
            <person name="Chen C."/>
            <person name="Yan M."/>
            <person name="Daum C."/>
            <person name="Ng V."/>
            <person name="Clum A."/>
            <person name="Steindorff A."/>
            <person name="Ohm R.A."/>
            <person name="Martin F."/>
            <person name="Silar P."/>
            <person name="Natvig D.O."/>
            <person name="Lalanne C."/>
            <person name="Gautier V."/>
            <person name="Ament-Velasquez S.L."/>
            <person name="Kruys A."/>
            <person name="Hutchinson M.I."/>
            <person name="Powell A.J."/>
            <person name="Barry K."/>
            <person name="Miller A.N."/>
            <person name="Grigoriev I.V."/>
            <person name="Debuchy R."/>
            <person name="Gladieux P."/>
            <person name="Hiltunen Thoren M."/>
            <person name="Johannesson H."/>
        </authorList>
    </citation>
    <scope>NUCLEOTIDE SEQUENCE [LARGE SCALE GENOMIC DNA]</scope>
    <source>
        <strain evidence="3">CBS 340.73</strain>
    </source>
</reference>
<proteinExistence type="predicted"/>
<dbReference type="EMBL" id="MU853813">
    <property type="protein sequence ID" value="KAK3939323.1"/>
    <property type="molecule type" value="Genomic_DNA"/>
</dbReference>
<accession>A0AAN6N7U6</accession>
<name>A0AAN6N7U6_9PEZI</name>